<accession>A0ABV9W2C1</accession>
<dbReference type="Gene3D" id="1.10.10.60">
    <property type="entry name" value="Homeodomain-like"/>
    <property type="match status" value="1"/>
</dbReference>
<evidence type="ECO:0000313" key="4">
    <source>
        <dbReference type="EMBL" id="MFC5001367.1"/>
    </source>
</evidence>
<sequence length="189" mass="20553">MTSRAEQRRQTEARILDAARRIFAERGYDRTTIRAVAAAADTDPGLVMRHYGSKDNLYAHAVRSPGEPASDLPPVTPDTLPDHLLATLHDKLAHEPVELLAQVRSMFTHPESAQDVRSTITAQQRAAATVITTDNPQLRASLVGALILGTIIGRYVLRLDELDAADPDTITEHLRPAIAAILGTPEAEV</sequence>
<keyword evidence="5" id="KW-1185">Reference proteome</keyword>
<dbReference type="SUPFAM" id="SSF46689">
    <property type="entry name" value="Homeodomain-like"/>
    <property type="match status" value="1"/>
</dbReference>
<dbReference type="RefSeq" id="WP_380118357.1">
    <property type="nucleotide sequence ID" value="NZ_JBHSIU010000034.1"/>
</dbReference>
<dbReference type="InterPro" id="IPR041678">
    <property type="entry name" value="TetR_C_16"/>
</dbReference>
<dbReference type="Proteomes" id="UP001595912">
    <property type="component" value="Unassembled WGS sequence"/>
</dbReference>
<feature type="DNA-binding region" description="H-T-H motif" evidence="2">
    <location>
        <begin position="32"/>
        <end position="51"/>
    </location>
</feature>
<dbReference type="InterPro" id="IPR050109">
    <property type="entry name" value="HTH-type_TetR-like_transc_reg"/>
</dbReference>
<dbReference type="SUPFAM" id="SSF48498">
    <property type="entry name" value="Tetracyclin repressor-like, C-terminal domain"/>
    <property type="match status" value="1"/>
</dbReference>
<dbReference type="PRINTS" id="PR00455">
    <property type="entry name" value="HTHTETR"/>
</dbReference>
<evidence type="ECO:0000313" key="5">
    <source>
        <dbReference type="Proteomes" id="UP001595912"/>
    </source>
</evidence>
<dbReference type="PANTHER" id="PTHR30055">
    <property type="entry name" value="HTH-TYPE TRANSCRIPTIONAL REGULATOR RUTR"/>
    <property type="match status" value="1"/>
</dbReference>
<dbReference type="InterPro" id="IPR036271">
    <property type="entry name" value="Tet_transcr_reg_TetR-rel_C_sf"/>
</dbReference>
<dbReference type="Pfam" id="PF00440">
    <property type="entry name" value="TetR_N"/>
    <property type="match status" value="1"/>
</dbReference>
<dbReference type="PANTHER" id="PTHR30055:SF235">
    <property type="entry name" value="TRANSCRIPTIONAL REGULATORY PROTEIN"/>
    <property type="match status" value="1"/>
</dbReference>
<dbReference type="Gene3D" id="1.10.357.10">
    <property type="entry name" value="Tetracycline Repressor, domain 2"/>
    <property type="match status" value="1"/>
</dbReference>
<dbReference type="EMBL" id="JBHSIU010000034">
    <property type="protein sequence ID" value="MFC5001367.1"/>
    <property type="molecule type" value="Genomic_DNA"/>
</dbReference>
<dbReference type="InterPro" id="IPR009057">
    <property type="entry name" value="Homeodomain-like_sf"/>
</dbReference>
<comment type="caution">
    <text evidence="4">The sequence shown here is derived from an EMBL/GenBank/DDBJ whole genome shotgun (WGS) entry which is preliminary data.</text>
</comment>
<dbReference type="Pfam" id="PF17920">
    <property type="entry name" value="TetR_C_16"/>
    <property type="match status" value="1"/>
</dbReference>
<evidence type="ECO:0000256" key="2">
    <source>
        <dbReference type="PROSITE-ProRule" id="PRU00335"/>
    </source>
</evidence>
<feature type="domain" description="HTH tetR-type" evidence="3">
    <location>
        <begin position="9"/>
        <end position="69"/>
    </location>
</feature>
<reference evidence="5" key="1">
    <citation type="journal article" date="2019" name="Int. J. Syst. Evol. Microbiol.">
        <title>The Global Catalogue of Microorganisms (GCM) 10K type strain sequencing project: providing services to taxonomists for standard genome sequencing and annotation.</title>
        <authorList>
            <consortium name="The Broad Institute Genomics Platform"/>
            <consortium name="The Broad Institute Genome Sequencing Center for Infectious Disease"/>
            <person name="Wu L."/>
            <person name="Ma J."/>
        </authorList>
    </citation>
    <scope>NUCLEOTIDE SEQUENCE [LARGE SCALE GENOMIC DNA]</scope>
    <source>
        <strain evidence="5">CGMCC 4.7152</strain>
    </source>
</reference>
<organism evidence="4 5">
    <name type="scientific">Dactylosporangium cerinum</name>
    <dbReference type="NCBI Taxonomy" id="1434730"/>
    <lineage>
        <taxon>Bacteria</taxon>
        <taxon>Bacillati</taxon>
        <taxon>Actinomycetota</taxon>
        <taxon>Actinomycetes</taxon>
        <taxon>Micromonosporales</taxon>
        <taxon>Micromonosporaceae</taxon>
        <taxon>Dactylosporangium</taxon>
    </lineage>
</organism>
<gene>
    <name evidence="4" type="ORF">ACFPIJ_26475</name>
</gene>
<proteinExistence type="predicted"/>
<evidence type="ECO:0000259" key="3">
    <source>
        <dbReference type="PROSITE" id="PS50977"/>
    </source>
</evidence>
<keyword evidence="1 2" id="KW-0238">DNA-binding</keyword>
<dbReference type="InterPro" id="IPR001647">
    <property type="entry name" value="HTH_TetR"/>
</dbReference>
<dbReference type="PROSITE" id="PS50977">
    <property type="entry name" value="HTH_TETR_2"/>
    <property type="match status" value="1"/>
</dbReference>
<protein>
    <submittedName>
        <fullName evidence="4">TetR/AcrR family transcriptional regulator</fullName>
    </submittedName>
</protein>
<evidence type="ECO:0000256" key="1">
    <source>
        <dbReference type="ARBA" id="ARBA00023125"/>
    </source>
</evidence>
<name>A0ABV9W2C1_9ACTN</name>